<dbReference type="PANTHER" id="PTHR34630:SF103">
    <property type="entry name" value="AND NB-ARC DOMAIN DISEASE RESISTANCE PROTEIN, PUTATIVE-RELATED"/>
    <property type="match status" value="1"/>
</dbReference>
<comment type="caution">
    <text evidence="1">The sequence shown here is derived from an EMBL/GenBank/DDBJ whole genome shotgun (WGS) entry which is preliminary data.</text>
</comment>
<name>A0A392PGM5_9FABA</name>
<dbReference type="PANTHER" id="PTHR34630">
    <property type="entry name" value="OS11G0677101 PROTEIN"/>
    <property type="match status" value="1"/>
</dbReference>
<sequence>MMEASIPKGDSIRELHLIKCDQILVNGLSSGLKKFVLSENQYTEFSEEQALVNCTVLEELEFDLRGFVKSPSLDLHCNDSLGRLEITGWHSSSLPFSLHLFTNLQDLYLYDFPRLESFPKGGLPPNLGRLIIQNCPKLIASREEWGLFQLYSLKTFVVSDVESFPEENLLPPNLESLYLENCSKLRIMNYKGFLHLNSLKDLYIEHCPSLESLPEKGLLHLNSLTDLYIKDCPSLESLPEEGLPSSLSYL</sequence>
<feature type="non-terminal residue" evidence="1">
    <location>
        <position position="250"/>
    </location>
</feature>
<dbReference type="EMBL" id="LXQA010078235">
    <property type="protein sequence ID" value="MCI10944.1"/>
    <property type="molecule type" value="Genomic_DNA"/>
</dbReference>
<keyword evidence="2" id="KW-1185">Reference proteome</keyword>
<dbReference type="InterPro" id="IPR032675">
    <property type="entry name" value="LRR_dom_sf"/>
</dbReference>
<protein>
    <submittedName>
        <fullName evidence="1">CC-NBS-LRR resistance protein</fullName>
    </submittedName>
</protein>
<evidence type="ECO:0000313" key="2">
    <source>
        <dbReference type="Proteomes" id="UP000265520"/>
    </source>
</evidence>
<evidence type="ECO:0000313" key="1">
    <source>
        <dbReference type="EMBL" id="MCI10944.1"/>
    </source>
</evidence>
<dbReference type="AlphaFoldDB" id="A0A392PGM5"/>
<dbReference type="Gene3D" id="3.80.10.10">
    <property type="entry name" value="Ribonuclease Inhibitor"/>
    <property type="match status" value="2"/>
</dbReference>
<dbReference type="Proteomes" id="UP000265520">
    <property type="component" value="Unassembled WGS sequence"/>
</dbReference>
<dbReference type="SUPFAM" id="SSF52058">
    <property type="entry name" value="L domain-like"/>
    <property type="match status" value="1"/>
</dbReference>
<proteinExistence type="predicted"/>
<accession>A0A392PGM5</accession>
<reference evidence="1 2" key="1">
    <citation type="journal article" date="2018" name="Front. Plant Sci.">
        <title>Red Clover (Trifolium pratense) and Zigzag Clover (T. medium) - A Picture of Genomic Similarities and Differences.</title>
        <authorList>
            <person name="Dluhosova J."/>
            <person name="Istvanek J."/>
            <person name="Nedelnik J."/>
            <person name="Repkova J."/>
        </authorList>
    </citation>
    <scope>NUCLEOTIDE SEQUENCE [LARGE SCALE GENOMIC DNA]</scope>
    <source>
        <strain evidence="2">cv. 10/8</strain>
        <tissue evidence="1">Leaf</tissue>
    </source>
</reference>
<organism evidence="1 2">
    <name type="scientific">Trifolium medium</name>
    <dbReference type="NCBI Taxonomy" id="97028"/>
    <lineage>
        <taxon>Eukaryota</taxon>
        <taxon>Viridiplantae</taxon>
        <taxon>Streptophyta</taxon>
        <taxon>Embryophyta</taxon>
        <taxon>Tracheophyta</taxon>
        <taxon>Spermatophyta</taxon>
        <taxon>Magnoliopsida</taxon>
        <taxon>eudicotyledons</taxon>
        <taxon>Gunneridae</taxon>
        <taxon>Pentapetalae</taxon>
        <taxon>rosids</taxon>
        <taxon>fabids</taxon>
        <taxon>Fabales</taxon>
        <taxon>Fabaceae</taxon>
        <taxon>Papilionoideae</taxon>
        <taxon>50 kb inversion clade</taxon>
        <taxon>NPAAA clade</taxon>
        <taxon>Hologalegina</taxon>
        <taxon>IRL clade</taxon>
        <taxon>Trifolieae</taxon>
        <taxon>Trifolium</taxon>
    </lineage>
</organism>